<gene>
    <name evidence="2" type="ORF">C487_19183</name>
</gene>
<dbReference type="AlphaFoldDB" id="L9YE15"/>
<sequence>MWALHNRSPVGSISILKTATASERTPWCTSGSSPKRSRRHEGNILRYNELARNQGTNGRVDRGELDIGEVPDGRESNADGDYDRVLNA</sequence>
<dbReference type="Proteomes" id="UP000011618">
    <property type="component" value="Unassembled WGS sequence"/>
</dbReference>
<dbReference type="RefSeq" id="WP_006187376.1">
    <property type="nucleotide sequence ID" value="NZ_AOII01000110.1"/>
</dbReference>
<reference evidence="2 3" key="1">
    <citation type="journal article" date="2014" name="PLoS Genet.">
        <title>Phylogenetically driven sequencing of extremely halophilic archaea reveals strategies for static and dynamic osmo-response.</title>
        <authorList>
            <person name="Becker E.A."/>
            <person name="Seitzer P.M."/>
            <person name="Tritt A."/>
            <person name="Larsen D."/>
            <person name="Krusor M."/>
            <person name="Yao A.I."/>
            <person name="Wu D."/>
            <person name="Madern D."/>
            <person name="Eisen J.A."/>
            <person name="Darling A.E."/>
            <person name="Facciotti M.T."/>
        </authorList>
    </citation>
    <scope>NUCLEOTIDE SEQUENCE [LARGE SCALE GENOMIC DNA]</scope>
    <source>
        <strain evidence="2 3">DSM 3751</strain>
    </source>
</reference>
<name>L9YE15_9EURY</name>
<proteinExistence type="predicted"/>
<dbReference type="PATRIC" id="fig|1227495.3.peg.3825"/>
<dbReference type="EMBL" id="AOII01000110">
    <property type="protein sequence ID" value="ELY72334.1"/>
    <property type="molecule type" value="Genomic_DNA"/>
</dbReference>
<evidence type="ECO:0000313" key="2">
    <source>
        <dbReference type="EMBL" id="ELY72334.1"/>
    </source>
</evidence>
<feature type="region of interest" description="Disordered" evidence="1">
    <location>
        <begin position="16"/>
        <end position="88"/>
    </location>
</feature>
<protein>
    <submittedName>
        <fullName evidence="2">Uncharacterized protein</fullName>
    </submittedName>
</protein>
<evidence type="ECO:0000313" key="3">
    <source>
        <dbReference type="Proteomes" id="UP000011618"/>
    </source>
</evidence>
<organism evidence="2 3">
    <name type="scientific">Natrinema pallidum DSM 3751</name>
    <dbReference type="NCBI Taxonomy" id="1227495"/>
    <lineage>
        <taxon>Archaea</taxon>
        <taxon>Methanobacteriati</taxon>
        <taxon>Methanobacteriota</taxon>
        <taxon>Stenosarchaea group</taxon>
        <taxon>Halobacteria</taxon>
        <taxon>Halobacteriales</taxon>
        <taxon>Natrialbaceae</taxon>
        <taxon>Natrinema</taxon>
    </lineage>
</organism>
<comment type="caution">
    <text evidence="2">The sequence shown here is derived from an EMBL/GenBank/DDBJ whole genome shotgun (WGS) entry which is preliminary data.</text>
</comment>
<evidence type="ECO:0000256" key="1">
    <source>
        <dbReference type="SAM" id="MobiDB-lite"/>
    </source>
</evidence>
<feature type="compositionally biased region" description="Basic and acidic residues" evidence="1">
    <location>
        <begin position="59"/>
        <end position="88"/>
    </location>
</feature>
<feature type="compositionally biased region" description="Polar residues" evidence="1">
    <location>
        <begin position="16"/>
        <end position="34"/>
    </location>
</feature>
<accession>L9YE15</accession>